<proteinExistence type="predicted"/>
<sequence length="222" mass="25373">MMIAAYTRISTNKETQKHDRQELAISEYAKKNGFEIQMWCKDTITGKTRAESRPNYQYLKSLLSEGSILLLSDLDRLGRDATDTIIEIKDLQQRGVRIVALDIPYMSDWDRMNDDSISRMIIDIVVTLKAHMSQQEREKTVSRINQGLAVCRQNGIKLGRPIKQDLPADFVKKYEAFLAGAYGKLSIVGFSKMIGLSRSTVYKYINIYNSSKKYNENRGATL</sequence>
<keyword evidence="5" id="KW-1185">Reference proteome</keyword>
<dbReference type="Proteomes" id="UP001623591">
    <property type="component" value="Unassembled WGS sequence"/>
</dbReference>
<feature type="domain" description="Resolvase/invertase-type recombinase catalytic" evidence="3">
    <location>
        <begin position="2"/>
        <end position="155"/>
    </location>
</feature>
<evidence type="ECO:0000256" key="2">
    <source>
        <dbReference type="ARBA" id="ARBA00023172"/>
    </source>
</evidence>
<dbReference type="PANTHER" id="PTHR30461">
    <property type="entry name" value="DNA-INVERTASE FROM LAMBDOID PROPHAGE"/>
    <property type="match status" value="1"/>
</dbReference>
<evidence type="ECO:0000259" key="3">
    <source>
        <dbReference type="PROSITE" id="PS51736"/>
    </source>
</evidence>
<organism evidence="4 5">
    <name type="scientific">Candidatus Clostridium stratigraminis</name>
    <dbReference type="NCBI Taxonomy" id="3381661"/>
    <lineage>
        <taxon>Bacteria</taxon>
        <taxon>Bacillati</taxon>
        <taxon>Bacillota</taxon>
        <taxon>Clostridia</taxon>
        <taxon>Eubacteriales</taxon>
        <taxon>Clostridiaceae</taxon>
        <taxon>Clostridium</taxon>
    </lineage>
</organism>
<gene>
    <name evidence="4" type="ORF">ACJDUG_03300</name>
</gene>
<accession>A0ABW8T1G0</accession>
<dbReference type="RefSeq" id="WP_406768455.1">
    <property type="nucleotide sequence ID" value="NZ_JBJHZZ010000001.1"/>
</dbReference>
<dbReference type="SMART" id="SM00857">
    <property type="entry name" value="Resolvase"/>
    <property type="match status" value="1"/>
</dbReference>
<reference evidence="4 5" key="1">
    <citation type="submission" date="2024-11" db="EMBL/GenBank/DDBJ databases">
        <authorList>
            <person name="Heng Y.C."/>
            <person name="Lim A.C.H."/>
            <person name="Lee J.K.Y."/>
            <person name="Kittelmann S."/>
        </authorList>
    </citation>
    <scope>NUCLEOTIDE SEQUENCE [LARGE SCALE GENOMIC DNA]</scope>
    <source>
        <strain evidence="4 5">WILCCON 0185</strain>
    </source>
</reference>
<dbReference type="Pfam" id="PF00239">
    <property type="entry name" value="Resolvase"/>
    <property type="match status" value="1"/>
</dbReference>
<dbReference type="CDD" id="cd00338">
    <property type="entry name" value="Ser_Recombinase"/>
    <property type="match status" value="1"/>
</dbReference>
<dbReference type="InterPro" id="IPR036162">
    <property type="entry name" value="Resolvase-like_N_sf"/>
</dbReference>
<dbReference type="PROSITE" id="PS51736">
    <property type="entry name" value="RECOMBINASES_3"/>
    <property type="match status" value="1"/>
</dbReference>
<dbReference type="InterPro" id="IPR006119">
    <property type="entry name" value="Resolv_N"/>
</dbReference>
<dbReference type="InterPro" id="IPR050639">
    <property type="entry name" value="SSR_resolvase"/>
</dbReference>
<evidence type="ECO:0000313" key="5">
    <source>
        <dbReference type="Proteomes" id="UP001623591"/>
    </source>
</evidence>
<name>A0ABW8T1G0_9CLOT</name>
<evidence type="ECO:0000313" key="4">
    <source>
        <dbReference type="EMBL" id="MFL0246002.1"/>
    </source>
</evidence>
<dbReference type="SUPFAM" id="SSF53041">
    <property type="entry name" value="Resolvase-like"/>
    <property type="match status" value="1"/>
</dbReference>
<keyword evidence="2" id="KW-0233">DNA recombination</keyword>
<comment type="caution">
    <text evidence="4">The sequence shown here is derived from an EMBL/GenBank/DDBJ whole genome shotgun (WGS) entry which is preliminary data.</text>
</comment>
<protein>
    <submittedName>
        <fullName evidence="4">Recombinase family protein</fullName>
    </submittedName>
</protein>
<dbReference type="EMBL" id="JBJHZZ010000001">
    <property type="protein sequence ID" value="MFL0246002.1"/>
    <property type="molecule type" value="Genomic_DNA"/>
</dbReference>
<keyword evidence="1" id="KW-0238">DNA-binding</keyword>
<evidence type="ECO:0000256" key="1">
    <source>
        <dbReference type="ARBA" id="ARBA00023125"/>
    </source>
</evidence>
<dbReference type="Gene3D" id="3.40.50.1390">
    <property type="entry name" value="Resolvase, N-terminal catalytic domain"/>
    <property type="match status" value="1"/>
</dbReference>
<dbReference type="PANTHER" id="PTHR30461:SF2">
    <property type="entry name" value="SERINE RECOMBINASE PINE-RELATED"/>
    <property type="match status" value="1"/>
</dbReference>